<name>A0AA35NWV3_9SAUR</name>
<protein>
    <submittedName>
        <fullName evidence="1">Uncharacterized protein</fullName>
    </submittedName>
</protein>
<dbReference type="Proteomes" id="UP001178461">
    <property type="component" value="Chromosome 2"/>
</dbReference>
<gene>
    <name evidence="1" type="ORF">PODLI_1B031917</name>
</gene>
<proteinExistence type="predicted"/>
<reference evidence="1" key="1">
    <citation type="submission" date="2022-12" db="EMBL/GenBank/DDBJ databases">
        <authorList>
            <person name="Alioto T."/>
            <person name="Alioto T."/>
            <person name="Gomez Garrido J."/>
        </authorList>
    </citation>
    <scope>NUCLEOTIDE SEQUENCE</scope>
</reference>
<dbReference type="EMBL" id="OX395127">
    <property type="protein sequence ID" value="CAI5766719.1"/>
    <property type="molecule type" value="Genomic_DNA"/>
</dbReference>
<sequence length="106" mass="12206">MQLSCYRMHMLSSLNLFVMCVFNLKGRTTFWGPNTVDSTVLLTFSLLPLYVHSCAEMKQRQANLKICTKSRCQYFAAKEGACESFLGICTILRLNLLFMYQTILLM</sequence>
<dbReference type="AlphaFoldDB" id="A0AA35NWV3"/>
<evidence type="ECO:0000313" key="2">
    <source>
        <dbReference type="Proteomes" id="UP001178461"/>
    </source>
</evidence>
<evidence type="ECO:0000313" key="1">
    <source>
        <dbReference type="EMBL" id="CAI5766719.1"/>
    </source>
</evidence>
<organism evidence="1 2">
    <name type="scientific">Podarcis lilfordi</name>
    <name type="common">Lilford's wall lizard</name>
    <dbReference type="NCBI Taxonomy" id="74358"/>
    <lineage>
        <taxon>Eukaryota</taxon>
        <taxon>Metazoa</taxon>
        <taxon>Chordata</taxon>
        <taxon>Craniata</taxon>
        <taxon>Vertebrata</taxon>
        <taxon>Euteleostomi</taxon>
        <taxon>Lepidosauria</taxon>
        <taxon>Squamata</taxon>
        <taxon>Bifurcata</taxon>
        <taxon>Unidentata</taxon>
        <taxon>Episquamata</taxon>
        <taxon>Laterata</taxon>
        <taxon>Lacertibaenia</taxon>
        <taxon>Lacertidae</taxon>
        <taxon>Podarcis</taxon>
    </lineage>
</organism>
<keyword evidence="2" id="KW-1185">Reference proteome</keyword>
<accession>A0AA35NWV3</accession>